<name>A0A381X2K7_9ZZZZ</name>
<feature type="domain" description="APS kinase" evidence="2">
    <location>
        <begin position="3"/>
        <end position="84"/>
    </location>
</feature>
<evidence type="ECO:0000259" key="2">
    <source>
        <dbReference type="Pfam" id="PF01583"/>
    </source>
</evidence>
<dbReference type="InterPro" id="IPR027417">
    <property type="entry name" value="P-loop_NTPase"/>
</dbReference>
<organism evidence="3">
    <name type="scientific">marine metagenome</name>
    <dbReference type="NCBI Taxonomy" id="408172"/>
    <lineage>
        <taxon>unclassified sequences</taxon>
        <taxon>metagenomes</taxon>
        <taxon>ecological metagenomes</taxon>
    </lineage>
</organism>
<keyword evidence="1" id="KW-0808">Transferase</keyword>
<reference evidence="3" key="1">
    <citation type="submission" date="2018-05" db="EMBL/GenBank/DDBJ databases">
        <authorList>
            <person name="Lanie J.A."/>
            <person name="Ng W.-L."/>
            <person name="Kazmierczak K.M."/>
            <person name="Andrzejewski T.M."/>
            <person name="Davidsen T.M."/>
            <person name="Wayne K.J."/>
            <person name="Tettelin H."/>
            <person name="Glass J.I."/>
            <person name="Rusch D."/>
            <person name="Podicherti R."/>
            <person name="Tsui H.-C.T."/>
            <person name="Winkler M.E."/>
        </authorList>
    </citation>
    <scope>NUCLEOTIDE SEQUENCE</scope>
</reference>
<dbReference type="Gene3D" id="3.40.50.300">
    <property type="entry name" value="P-loop containing nucleotide triphosphate hydrolases"/>
    <property type="match status" value="1"/>
</dbReference>
<dbReference type="InterPro" id="IPR059117">
    <property type="entry name" value="APS_kinase_dom"/>
</dbReference>
<dbReference type="EMBL" id="UINC01013621">
    <property type="protein sequence ID" value="SVA58721.1"/>
    <property type="molecule type" value="Genomic_DNA"/>
</dbReference>
<proteinExistence type="predicted"/>
<gene>
    <name evidence="3" type="ORF">METZ01_LOCUS111575</name>
</gene>
<sequence length="164" mass="19086">MKILVCGLPGSGKTWLAERLIKHIDHCAWYNADFLRKFANDWDFEIEGRMRQANRMKTFADFEKSHGRWVVCDFVAPTEKARETFAPDYIIWMDTINEGRVVAEKLNDLKNINNLPFDANSLSTSKEFDDTNKLFEKPNKIDIHITSFLSDEEIKVLAEKIKNV</sequence>
<dbReference type="SUPFAM" id="SSF52540">
    <property type="entry name" value="P-loop containing nucleoside triphosphate hydrolases"/>
    <property type="match status" value="1"/>
</dbReference>
<evidence type="ECO:0000256" key="1">
    <source>
        <dbReference type="ARBA" id="ARBA00022679"/>
    </source>
</evidence>
<evidence type="ECO:0000313" key="3">
    <source>
        <dbReference type="EMBL" id="SVA58721.1"/>
    </source>
</evidence>
<dbReference type="Pfam" id="PF01583">
    <property type="entry name" value="APS_kinase"/>
    <property type="match status" value="1"/>
</dbReference>
<dbReference type="AlphaFoldDB" id="A0A381X2K7"/>
<protein>
    <recommendedName>
        <fullName evidence="2">APS kinase domain-containing protein</fullName>
    </recommendedName>
</protein>
<accession>A0A381X2K7</accession>